<reference evidence="1" key="1">
    <citation type="submission" date="2020-08" db="EMBL/GenBank/DDBJ databases">
        <title>Multicomponent nature underlies the extraordinary mechanical properties of spider dragline silk.</title>
        <authorList>
            <person name="Kono N."/>
            <person name="Nakamura H."/>
            <person name="Mori M."/>
            <person name="Yoshida Y."/>
            <person name="Ohtoshi R."/>
            <person name="Malay A.D."/>
            <person name="Moran D.A.P."/>
            <person name="Tomita M."/>
            <person name="Numata K."/>
            <person name="Arakawa K."/>
        </authorList>
    </citation>
    <scope>NUCLEOTIDE SEQUENCE</scope>
</reference>
<accession>A0A8X6W2M2</accession>
<keyword evidence="2" id="KW-1185">Reference proteome</keyword>
<gene>
    <name evidence="1" type="ORF">TNCV_2067781</name>
</gene>
<comment type="caution">
    <text evidence="1">The sequence shown here is derived from an EMBL/GenBank/DDBJ whole genome shotgun (WGS) entry which is preliminary data.</text>
</comment>
<evidence type="ECO:0000313" key="2">
    <source>
        <dbReference type="Proteomes" id="UP000887159"/>
    </source>
</evidence>
<protein>
    <submittedName>
        <fullName evidence="1">Putative DD34D transposase</fullName>
    </submittedName>
</protein>
<dbReference type="GO" id="GO:0003676">
    <property type="term" value="F:nucleic acid binding"/>
    <property type="evidence" value="ECO:0007669"/>
    <property type="project" value="InterPro"/>
</dbReference>
<dbReference type="Proteomes" id="UP000887159">
    <property type="component" value="Unassembled WGS sequence"/>
</dbReference>
<dbReference type="Gene3D" id="3.30.420.10">
    <property type="entry name" value="Ribonuclease H-like superfamily/Ribonuclease H"/>
    <property type="match status" value="1"/>
</dbReference>
<proteinExistence type="predicted"/>
<dbReference type="EMBL" id="BMAU01021379">
    <property type="protein sequence ID" value="GFY27157.1"/>
    <property type="molecule type" value="Genomic_DNA"/>
</dbReference>
<dbReference type="InterPro" id="IPR036397">
    <property type="entry name" value="RNaseH_sf"/>
</dbReference>
<sequence length="81" mass="9523">MQSLCRFSSLRISNSNDWQPLFPKIKNTVKGHRFQDIETLKLNSTQQLQAIPKSEFQKCFEDWKHRWAKCVTANGAYFEGD</sequence>
<evidence type="ECO:0000313" key="1">
    <source>
        <dbReference type="EMBL" id="GFY27157.1"/>
    </source>
</evidence>
<dbReference type="AlphaFoldDB" id="A0A8X6W2M2"/>
<name>A0A8X6W2M2_TRICX</name>
<organism evidence="1 2">
    <name type="scientific">Trichonephila clavipes</name>
    <name type="common">Golden silk orbweaver</name>
    <name type="synonym">Nephila clavipes</name>
    <dbReference type="NCBI Taxonomy" id="2585209"/>
    <lineage>
        <taxon>Eukaryota</taxon>
        <taxon>Metazoa</taxon>
        <taxon>Ecdysozoa</taxon>
        <taxon>Arthropoda</taxon>
        <taxon>Chelicerata</taxon>
        <taxon>Arachnida</taxon>
        <taxon>Araneae</taxon>
        <taxon>Araneomorphae</taxon>
        <taxon>Entelegynae</taxon>
        <taxon>Araneoidea</taxon>
        <taxon>Nephilidae</taxon>
        <taxon>Trichonephila</taxon>
    </lineage>
</organism>